<evidence type="ECO:0000256" key="7">
    <source>
        <dbReference type="SAM" id="Phobius"/>
    </source>
</evidence>
<reference evidence="10 11" key="1">
    <citation type="submission" date="2018-10" db="EMBL/GenBank/DDBJ databases">
        <title>Phylogenomics of Brevibacillus.</title>
        <authorList>
            <person name="Dunlap C."/>
        </authorList>
    </citation>
    <scope>NUCLEOTIDE SEQUENCE [LARGE SCALE GENOMIC DNA]</scope>
    <source>
        <strain evidence="10 11">NRRL NRS 1219</strain>
    </source>
</reference>
<name>A0A3M8B7D3_9BACL</name>
<evidence type="ECO:0000313" key="10">
    <source>
        <dbReference type="EMBL" id="RNB59223.1"/>
    </source>
</evidence>
<comment type="caution">
    <text evidence="10">The sequence shown here is derived from an EMBL/GenBank/DDBJ whole genome shotgun (WGS) entry which is preliminary data.</text>
</comment>
<dbReference type="InterPro" id="IPR020846">
    <property type="entry name" value="MFS_dom"/>
</dbReference>
<dbReference type="RefSeq" id="WP_026557700.1">
    <property type="nucleotide sequence ID" value="NZ_BJOD01000040.1"/>
</dbReference>
<dbReference type="Gene3D" id="1.20.1250.20">
    <property type="entry name" value="MFS general substrate transporter like domains"/>
    <property type="match status" value="2"/>
</dbReference>
<dbReference type="PRINTS" id="PR01035">
    <property type="entry name" value="TCRTETA"/>
</dbReference>
<gene>
    <name evidence="9" type="ORF">BAG01nite_34950</name>
    <name evidence="10" type="ORF">EB820_04810</name>
</gene>
<feature type="domain" description="Major facilitator superfamily (MFS) profile" evidence="8">
    <location>
        <begin position="17"/>
        <end position="405"/>
    </location>
</feature>
<feature type="transmembrane region" description="Helical" evidence="7">
    <location>
        <begin position="144"/>
        <end position="167"/>
    </location>
</feature>
<dbReference type="PROSITE" id="PS51257">
    <property type="entry name" value="PROKAR_LIPOPROTEIN"/>
    <property type="match status" value="1"/>
</dbReference>
<evidence type="ECO:0000256" key="2">
    <source>
        <dbReference type="ARBA" id="ARBA00022448"/>
    </source>
</evidence>
<feature type="transmembrane region" description="Helical" evidence="7">
    <location>
        <begin position="224"/>
        <end position="248"/>
    </location>
</feature>
<sequence>MTAREDRVSTVEKWRRNLFILCAGQFLTMASLSCVTPFLPLYLQEMGVSDPGEVLWWAGAIYVANLLTAFLFSPLWGKLADRHGRKLMIVRSGFGLAVTITLMGFVTSPVQLLVLRLANGMMAGFSPAAVAFTATNTPQERSGYALGILHASAVGGTICGPLLGSLLAVRFGFSAVFCYTGLCILLAAIMIVFWVQERVANEQRLVEKTNFLADLRHIAGKKPLGALFVSAAIARAAMVGTLPLIPLYVQQLLPDQDNVVIMAGVTTAVMGLANMLAAPQLGKWGDKFGSHRIFNLAVFGSIVFLVPQAFVQQLWQFIALRFCTGACLGGMMPSLHVLLRQYAPKGMESRTYSYHNCAVFLGGMAGTFAMGAIASGFGLPLIFVGSAVLLLLNQLWMKFMVLPHIGPLHESAEKRQ</sequence>
<reference evidence="9 12" key="2">
    <citation type="submission" date="2019-06" db="EMBL/GenBank/DDBJ databases">
        <title>Whole genome shotgun sequence of Brevibacillus agri NBRC 15538.</title>
        <authorList>
            <person name="Hosoyama A."/>
            <person name="Uohara A."/>
            <person name="Ohji S."/>
            <person name="Ichikawa N."/>
        </authorList>
    </citation>
    <scope>NUCLEOTIDE SEQUENCE [LARGE SCALE GENOMIC DNA]</scope>
    <source>
        <strain evidence="9 12">NBRC 15538</strain>
    </source>
</reference>
<evidence type="ECO:0000313" key="12">
    <source>
        <dbReference type="Proteomes" id="UP000317180"/>
    </source>
</evidence>
<keyword evidence="2" id="KW-0813">Transport</keyword>
<evidence type="ECO:0000256" key="3">
    <source>
        <dbReference type="ARBA" id="ARBA00022475"/>
    </source>
</evidence>
<dbReference type="PANTHER" id="PTHR43414">
    <property type="entry name" value="MULTIDRUG RESISTANCE PROTEIN MDTG"/>
    <property type="match status" value="1"/>
</dbReference>
<dbReference type="AlphaFoldDB" id="A0A3M8B7D3"/>
<feature type="transmembrane region" description="Helical" evidence="7">
    <location>
        <begin position="173"/>
        <end position="195"/>
    </location>
</feature>
<keyword evidence="3" id="KW-1003">Cell membrane</keyword>
<keyword evidence="5 7" id="KW-1133">Transmembrane helix</keyword>
<feature type="transmembrane region" description="Helical" evidence="7">
    <location>
        <begin position="317"/>
        <end position="339"/>
    </location>
</feature>
<evidence type="ECO:0000256" key="5">
    <source>
        <dbReference type="ARBA" id="ARBA00022989"/>
    </source>
</evidence>
<organism evidence="10 11">
    <name type="scientific">Brevibacillus agri</name>
    <dbReference type="NCBI Taxonomy" id="51101"/>
    <lineage>
        <taxon>Bacteria</taxon>
        <taxon>Bacillati</taxon>
        <taxon>Bacillota</taxon>
        <taxon>Bacilli</taxon>
        <taxon>Bacillales</taxon>
        <taxon>Paenibacillaceae</taxon>
        <taxon>Brevibacillus</taxon>
    </lineage>
</organism>
<keyword evidence="6 7" id="KW-0472">Membrane</keyword>
<evidence type="ECO:0000256" key="1">
    <source>
        <dbReference type="ARBA" id="ARBA00004651"/>
    </source>
</evidence>
<dbReference type="GeneID" id="82812861"/>
<dbReference type="Proteomes" id="UP000317180">
    <property type="component" value="Unassembled WGS sequence"/>
</dbReference>
<dbReference type="EMBL" id="RHHN01000014">
    <property type="protein sequence ID" value="RNB59223.1"/>
    <property type="molecule type" value="Genomic_DNA"/>
</dbReference>
<dbReference type="Pfam" id="PF07690">
    <property type="entry name" value="MFS_1"/>
    <property type="match status" value="2"/>
</dbReference>
<dbReference type="InterPro" id="IPR036259">
    <property type="entry name" value="MFS_trans_sf"/>
</dbReference>
<protein>
    <submittedName>
        <fullName evidence="10">MFS transporter</fullName>
    </submittedName>
    <submittedName>
        <fullName evidence="9">Multidrug resistance protein</fullName>
    </submittedName>
</protein>
<evidence type="ECO:0000259" key="8">
    <source>
        <dbReference type="PROSITE" id="PS50850"/>
    </source>
</evidence>
<dbReference type="OrthoDB" id="65739at2"/>
<proteinExistence type="predicted"/>
<keyword evidence="4 7" id="KW-0812">Transmembrane</keyword>
<evidence type="ECO:0000256" key="4">
    <source>
        <dbReference type="ARBA" id="ARBA00022692"/>
    </source>
</evidence>
<dbReference type="InterPro" id="IPR011701">
    <property type="entry name" value="MFS"/>
</dbReference>
<feature type="transmembrane region" description="Helical" evidence="7">
    <location>
        <begin position="351"/>
        <end position="371"/>
    </location>
</feature>
<dbReference type="Proteomes" id="UP000276178">
    <property type="component" value="Unassembled WGS sequence"/>
</dbReference>
<feature type="transmembrane region" description="Helical" evidence="7">
    <location>
        <begin position="260"/>
        <end position="281"/>
    </location>
</feature>
<evidence type="ECO:0000256" key="6">
    <source>
        <dbReference type="ARBA" id="ARBA00023136"/>
    </source>
</evidence>
<evidence type="ECO:0000313" key="9">
    <source>
        <dbReference type="EMBL" id="GED27393.1"/>
    </source>
</evidence>
<feature type="transmembrane region" description="Helical" evidence="7">
    <location>
        <begin position="18"/>
        <end position="42"/>
    </location>
</feature>
<feature type="transmembrane region" description="Helical" evidence="7">
    <location>
        <begin position="88"/>
        <end position="107"/>
    </location>
</feature>
<evidence type="ECO:0000313" key="11">
    <source>
        <dbReference type="Proteomes" id="UP000276178"/>
    </source>
</evidence>
<feature type="transmembrane region" description="Helical" evidence="7">
    <location>
        <begin position="377"/>
        <end position="396"/>
    </location>
</feature>
<dbReference type="InterPro" id="IPR001958">
    <property type="entry name" value="Tet-R_TetA/multi-R_MdtG-like"/>
</dbReference>
<comment type="subcellular location">
    <subcellularLocation>
        <location evidence="1">Cell membrane</location>
        <topology evidence="1">Multi-pass membrane protein</topology>
    </subcellularLocation>
</comment>
<dbReference type="GO" id="GO:0022857">
    <property type="term" value="F:transmembrane transporter activity"/>
    <property type="evidence" value="ECO:0007669"/>
    <property type="project" value="InterPro"/>
</dbReference>
<dbReference type="SUPFAM" id="SSF103473">
    <property type="entry name" value="MFS general substrate transporter"/>
    <property type="match status" value="1"/>
</dbReference>
<feature type="transmembrane region" description="Helical" evidence="7">
    <location>
        <begin position="293"/>
        <end position="311"/>
    </location>
</feature>
<dbReference type="PANTHER" id="PTHR43414:SF1">
    <property type="entry name" value="PEPTIDE PERMEASE"/>
    <property type="match status" value="1"/>
</dbReference>
<keyword evidence="12" id="KW-1185">Reference proteome</keyword>
<dbReference type="PROSITE" id="PS50850">
    <property type="entry name" value="MFS"/>
    <property type="match status" value="1"/>
</dbReference>
<dbReference type="EMBL" id="BJOD01000040">
    <property type="protein sequence ID" value="GED27393.1"/>
    <property type="molecule type" value="Genomic_DNA"/>
</dbReference>
<dbReference type="GO" id="GO:0005886">
    <property type="term" value="C:plasma membrane"/>
    <property type="evidence" value="ECO:0007669"/>
    <property type="project" value="UniProtKB-SubCell"/>
</dbReference>
<accession>A0A3M8B7D3</accession>
<feature type="transmembrane region" description="Helical" evidence="7">
    <location>
        <begin position="54"/>
        <end position="76"/>
    </location>
</feature>
<feature type="transmembrane region" description="Helical" evidence="7">
    <location>
        <begin position="113"/>
        <end position="132"/>
    </location>
</feature>